<evidence type="ECO:0000313" key="2">
    <source>
        <dbReference type="EMBL" id="VIO78003.1"/>
    </source>
</evidence>
<dbReference type="RefSeq" id="WP_139863724.1">
    <property type="nucleotide sequence ID" value="NZ_CAADFC020000029.1"/>
</dbReference>
<feature type="domain" description="DUF5801" evidence="1">
    <location>
        <begin position="1220"/>
        <end position="1374"/>
    </location>
</feature>
<feature type="domain" description="DUF5801" evidence="1">
    <location>
        <begin position="1043"/>
        <end position="1198"/>
    </location>
</feature>
<gene>
    <name evidence="2" type="ORF">CI1B_71870</name>
</gene>
<comment type="caution">
    <text evidence="2">The sequence shown here is derived from an EMBL/GenBank/DDBJ whole genome shotgun (WGS) entry which is preliminary data.</text>
</comment>
<dbReference type="InterPro" id="IPR043824">
    <property type="entry name" value="DUF5801"/>
</dbReference>
<dbReference type="Proteomes" id="UP000328092">
    <property type="component" value="Unassembled WGS sequence"/>
</dbReference>
<dbReference type="Gene3D" id="2.60.40.10">
    <property type="entry name" value="Immunoglobulins"/>
    <property type="match status" value="1"/>
</dbReference>
<dbReference type="EMBL" id="CAADFC020000029">
    <property type="protein sequence ID" value="VIO78003.1"/>
    <property type="molecule type" value="Genomic_DNA"/>
</dbReference>
<evidence type="ECO:0000313" key="3">
    <source>
        <dbReference type="Proteomes" id="UP000328092"/>
    </source>
</evidence>
<reference evidence="2" key="1">
    <citation type="submission" date="2019-02" db="EMBL/GenBank/DDBJ databases">
        <authorList>
            <person name="Pothier F.J."/>
        </authorList>
    </citation>
    <scope>NUCLEOTIDE SEQUENCE</scope>
    <source>
        <strain evidence="2">CI-1B</strain>
    </source>
</reference>
<feature type="domain" description="DUF5801" evidence="1">
    <location>
        <begin position="1395"/>
        <end position="1550"/>
    </location>
</feature>
<feature type="domain" description="DUF5801" evidence="1">
    <location>
        <begin position="709"/>
        <end position="864"/>
    </location>
</feature>
<dbReference type="InterPro" id="IPR010221">
    <property type="entry name" value="VCBS_dom"/>
</dbReference>
<dbReference type="Pfam" id="PF19116">
    <property type="entry name" value="DUF5801"/>
    <property type="match status" value="7"/>
</dbReference>
<organism evidence="2 3">
    <name type="scientific">Bradyrhizobium ivorense</name>
    <dbReference type="NCBI Taxonomy" id="2511166"/>
    <lineage>
        <taxon>Bacteria</taxon>
        <taxon>Pseudomonadati</taxon>
        <taxon>Pseudomonadota</taxon>
        <taxon>Alphaproteobacteria</taxon>
        <taxon>Hyphomicrobiales</taxon>
        <taxon>Nitrobacteraceae</taxon>
        <taxon>Bradyrhizobium</taxon>
    </lineage>
</organism>
<feature type="domain" description="DUF5801" evidence="1">
    <location>
        <begin position="885"/>
        <end position="1022"/>
    </location>
</feature>
<keyword evidence="3" id="KW-1185">Reference proteome</keyword>
<name>A0A508TUQ6_9BRAD</name>
<protein>
    <recommendedName>
        <fullName evidence="1">DUF5801 domain-containing protein</fullName>
    </recommendedName>
</protein>
<dbReference type="NCBIfam" id="TIGR01965">
    <property type="entry name" value="VCBS_repeat"/>
    <property type="match status" value="2"/>
</dbReference>
<proteinExistence type="predicted"/>
<feature type="domain" description="DUF5801" evidence="1">
    <location>
        <begin position="1571"/>
        <end position="1723"/>
    </location>
</feature>
<dbReference type="OrthoDB" id="6756629at2"/>
<dbReference type="InterPro" id="IPR013783">
    <property type="entry name" value="Ig-like_fold"/>
</dbReference>
<accession>A0A508TUQ6</accession>
<sequence>MFVASGAELGACQAALGQQPQLIGHIQAATGSVTLRSANGIVIPVATGIALYQRDAIETAADGRIQIRLIDGTVLNLSGDTRAELSEFTRDSGGAPQSALVAISKGIFAFLGGQLAKAGALTVDTPVGSIRSRAAAGGFGMLSLTALTFALLEEAQAADPDVTFLDDEPITYKHFKHGWFELVTKEAIPRHFTVEDPGQTIVLTKRESSISAIQVTNTLARMQELRAAQQETLGNYEKGMDAKGSGATPFDKLQLLQPINFNNADSLTVPDALGPLPGFLTLLYEPFKPPPKPPILNLGAAPTEVDTVVFDAFTAVHGTFSASTSNNGQLIFSLAGGTAAKMVQGQQAYDISSVGTFGTFYLNSTTGAYTFVPNNDAINALKENTTQSFTITVSDGVLSSSQVFNIPIVGANDAAHISGPTTGTVVGAVGVTDASPALLIATGTLADTDVDDPANTFTAVTSPTKSASGLGTFTITTAGVWTYTLDNAGKSVQALKVGDVVTDSFTVTTIGGTPQVVTVVVRGPLIGVAGPGPSPVLSEAHLTATALDDNVAGSAPNAALTSTTADFSAAFASAQGIEGTTISYALTITDGTGTASGLIDSHTGLADVLVLNGSTIEGRVAGGALAFTITADPATGLVTFTEYRAVTQPLGTNPDGGEGVSLPVGLVNLVATVTDQNGNFQRASIDLGKQLTITDDGPSIAATEAVPHLTLSETHLTATALDDGIAGSAADAVLMATSGDFAAAFSSVRGADGAAISYSLAIAGGDGAASGLVDSHTGLDDVLVQNGNTIEGHVGSIGGMLAFTITLDPATGLVTFVAYRAVTQPLGSDPDNGEGISLAGGIVSLTATIADADGDFQRASLDLGSRLTITDDGPTIAATGVAPSLTLSETQLTATSGDFSAAFNSVQGADGAAISYALTIKGGNGAASGLTDSLTGLADILVLNGNTVEGRVGNAGGALAFTIALDPATGLVTFTEYRAVKQPLGADSDIGQGSSLTSGVVNLVATIADKDGDIQSASLDLGSRLTITDDGPTIVATGPGPALSLSETHLTATAQNDNIAGSAPNAALTTISGDFSAAFSSAQDTDGATIAYALAITGGNGAASGLVDSHTGLADVLVRNGNVIEGRVGAAEGMLAFTITLDPVSGVVTFTQYRAVKQPLGTSPDDGEGKSLTSGVVSLVATITDNDGDFQRASLDLGSRLTVTDDGPAIAAIGPGPALFLSETHLTATAQNDNIAGSAPNAALMTISGSFATAFSSVQGADGATISYALTIAGGNGTPSGMIDAHTGQADVLVQNGNTIEGRVGATGGMLAFTITVDPATGLVTFTDYRAVKQPLATSPDGGEGKSLTSGIVSLVATITDKDGDFQSASVDLGSRLTINDDGPTIAATGTVPSLSLSETHLTATTLDDNIAGSAPNAMLTTISGNFATAFNSVQGADAAVIAYALSITGGDGTASGLVDAHTGLADVLVRNGNSIEGHVGTAGGTLAFTIAVDPATGLVTFSQSRAVKQLSGTNPDTGEGKSLTSGIVNLIATITDKDGDFQSASLDLGSRLTITDDGPSIAATGTVPSLSLSETHLTATAQNDNTPGTAPNAGLTMTSANFSTAFNSVQGADGATIGYSLKISGAASGLVDSHTGLADVLVQNGNTIEGHVGTALGALAFTIAVDPVSGLVTFTEYRAVTQPSGTNPDTGEGKSLTSGVVSLVATITDKDGDFQTASLDLGSRLTITDDGPTIGGFDHTVIPAQNDQTATGNYNIKFGADGDAAMLVAIHNGAVDDTGYNLATSDLGGGITSVHVTGNGDDYTFYYSTHAANGGVELDAYFTNTSGALSDPYFTLLINPDGTYSVNLKSVEVLKEVTVSGSDFGASGGGTPSLTAPDGQLIITGSDNAGNPVNVKASSNGIAVGATELKMDPDEQLNLGFLQEQSHVSFILTQWQGNGTANVTFKVVDGSTEVHDFNIDVPKPSGGVTNVVVLETSDAALINTSAFDSTTQTYTLYVGQEFSQIKIDYNQAVNGNTSFTVNDITYNEMTTIPSTDLLFDVSAFDKDGDSAATNLRVDLVGGTHGGTLTSAATLDSTAFDFSSFQASDQSTAPGSFAAIDTSMPGDTLASSSQHEAAAAILPAPISDAFVPTHTAILAPHLTHDLVV</sequence>
<evidence type="ECO:0000259" key="1">
    <source>
        <dbReference type="Pfam" id="PF19116"/>
    </source>
</evidence>
<feature type="domain" description="DUF5801" evidence="1">
    <location>
        <begin position="556"/>
        <end position="688"/>
    </location>
</feature>